<reference evidence="1 2" key="1">
    <citation type="submission" date="2020-05" db="EMBL/GenBank/DDBJ databases">
        <title>MicrobeNet Type strains.</title>
        <authorList>
            <person name="Nicholson A.C."/>
        </authorList>
    </citation>
    <scope>NUCLEOTIDE SEQUENCE [LARGE SCALE GENOMIC DNA]</scope>
    <source>
        <strain evidence="1 2">JCM 3224</strain>
    </source>
</reference>
<organism evidence="1 2">
    <name type="scientific">Nocardia uniformis</name>
    <dbReference type="NCBI Taxonomy" id="53432"/>
    <lineage>
        <taxon>Bacteria</taxon>
        <taxon>Bacillati</taxon>
        <taxon>Actinomycetota</taxon>
        <taxon>Actinomycetes</taxon>
        <taxon>Mycobacteriales</taxon>
        <taxon>Nocardiaceae</taxon>
        <taxon>Nocardia</taxon>
    </lineage>
</organism>
<dbReference type="Proteomes" id="UP000586827">
    <property type="component" value="Unassembled WGS sequence"/>
</dbReference>
<evidence type="ECO:0000313" key="2">
    <source>
        <dbReference type="Proteomes" id="UP000586827"/>
    </source>
</evidence>
<protein>
    <submittedName>
        <fullName evidence="1">Uncharacterized protein</fullName>
    </submittedName>
</protein>
<proteinExistence type="predicted"/>
<keyword evidence="2" id="KW-1185">Reference proteome</keyword>
<comment type="caution">
    <text evidence="1">The sequence shown here is derived from an EMBL/GenBank/DDBJ whole genome shotgun (WGS) entry which is preliminary data.</text>
</comment>
<dbReference type="RefSeq" id="WP_170264449.1">
    <property type="nucleotide sequence ID" value="NZ_JABELX010000029.1"/>
</dbReference>
<sequence length="68" mass="8087">MARSRKPLSRRKELTLGREIQEQYDHGRSWSAIAVDFDLSKTMVQRLAKVYREDCDRRAHQHQLTLFG</sequence>
<dbReference type="AlphaFoldDB" id="A0A849CG34"/>
<name>A0A849CG34_9NOCA</name>
<accession>A0A849CG34</accession>
<gene>
    <name evidence="1" type="ORF">HLB23_39480</name>
</gene>
<evidence type="ECO:0000313" key="1">
    <source>
        <dbReference type="EMBL" id="NNH75870.1"/>
    </source>
</evidence>
<dbReference type="EMBL" id="JABELX010000029">
    <property type="protein sequence ID" value="NNH75870.1"/>
    <property type="molecule type" value="Genomic_DNA"/>
</dbReference>